<dbReference type="SMART" id="SM00066">
    <property type="entry name" value="GAL4"/>
    <property type="match status" value="1"/>
</dbReference>
<dbReference type="RefSeq" id="XP_025357873.1">
    <property type="nucleotide sequence ID" value="XM_025496253.1"/>
</dbReference>
<name>A0A316VN88_9BASI</name>
<proteinExistence type="predicted"/>
<evidence type="ECO:0000256" key="2">
    <source>
        <dbReference type="ARBA" id="ARBA00023125"/>
    </source>
</evidence>
<dbReference type="PROSITE" id="PS50048">
    <property type="entry name" value="ZN2_CY6_FUNGAL_2"/>
    <property type="match status" value="1"/>
</dbReference>
<dbReference type="EMBL" id="KZ819602">
    <property type="protein sequence ID" value="PWN37571.1"/>
    <property type="molecule type" value="Genomic_DNA"/>
</dbReference>
<feature type="region of interest" description="Disordered" evidence="5">
    <location>
        <begin position="1"/>
        <end position="38"/>
    </location>
</feature>
<dbReference type="Proteomes" id="UP000245771">
    <property type="component" value="Unassembled WGS sequence"/>
</dbReference>
<accession>A0A316VN88</accession>
<evidence type="ECO:0000313" key="7">
    <source>
        <dbReference type="EMBL" id="PWN37571.1"/>
    </source>
</evidence>
<keyword evidence="8" id="KW-1185">Reference proteome</keyword>
<dbReference type="GO" id="GO:0003677">
    <property type="term" value="F:DNA binding"/>
    <property type="evidence" value="ECO:0007669"/>
    <property type="project" value="UniProtKB-KW"/>
</dbReference>
<evidence type="ECO:0000259" key="6">
    <source>
        <dbReference type="PROSITE" id="PS50048"/>
    </source>
</evidence>
<organism evidence="7 8">
    <name type="scientific">Meira miltonrushii</name>
    <dbReference type="NCBI Taxonomy" id="1280837"/>
    <lineage>
        <taxon>Eukaryota</taxon>
        <taxon>Fungi</taxon>
        <taxon>Dikarya</taxon>
        <taxon>Basidiomycota</taxon>
        <taxon>Ustilaginomycotina</taxon>
        <taxon>Exobasidiomycetes</taxon>
        <taxon>Exobasidiales</taxon>
        <taxon>Brachybasidiaceae</taxon>
        <taxon>Meira</taxon>
    </lineage>
</organism>
<gene>
    <name evidence="7" type="ORF">FA14DRAFT_117809</name>
</gene>
<dbReference type="Gene3D" id="4.10.240.10">
    <property type="entry name" value="Zn(2)-C6 fungal-type DNA-binding domain"/>
    <property type="match status" value="1"/>
</dbReference>
<feature type="compositionally biased region" description="Low complexity" evidence="5">
    <location>
        <begin position="23"/>
        <end position="35"/>
    </location>
</feature>
<dbReference type="SUPFAM" id="SSF57701">
    <property type="entry name" value="Zn2/Cys6 DNA-binding domain"/>
    <property type="match status" value="1"/>
</dbReference>
<evidence type="ECO:0000256" key="1">
    <source>
        <dbReference type="ARBA" id="ARBA00023015"/>
    </source>
</evidence>
<dbReference type="InterPro" id="IPR050675">
    <property type="entry name" value="OAF3"/>
</dbReference>
<dbReference type="CDD" id="cd00067">
    <property type="entry name" value="GAL4"/>
    <property type="match status" value="1"/>
</dbReference>
<reference evidence="7 8" key="1">
    <citation type="journal article" date="2018" name="Mol. Biol. Evol.">
        <title>Broad Genomic Sampling Reveals a Smut Pathogenic Ancestry of the Fungal Clade Ustilaginomycotina.</title>
        <authorList>
            <person name="Kijpornyongpan T."/>
            <person name="Mondo S.J."/>
            <person name="Barry K."/>
            <person name="Sandor L."/>
            <person name="Lee J."/>
            <person name="Lipzen A."/>
            <person name="Pangilinan J."/>
            <person name="LaButti K."/>
            <person name="Hainaut M."/>
            <person name="Henrissat B."/>
            <person name="Grigoriev I.V."/>
            <person name="Spatafora J.W."/>
            <person name="Aime M.C."/>
        </authorList>
    </citation>
    <scope>NUCLEOTIDE SEQUENCE [LARGE SCALE GENOMIC DNA]</scope>
    <source>
        <strain evidence="7 8">MCA 3882</strain>
    </source>
</reference>
<dbReference type="PANTHER" id="PTHR31069">
    <property type="entry name" value="OLEATE-ACTIVATED TRANSCRIPTION FACTOR 1-RELATED"/>
    <property type="match status" value="1"/>
</dbReference>
<dbReference type="GO" id="GO:0008270">
    <property type="term" value="F:zinc ion binding"/>
    <property type="evidence" value="ECO:0007669"/>
    <property type="project" value="InterPro"/>
</dbReference>
<dbReference type="InterPro" id="IPR036864">
    <property type="entry name" value="Zn2-C6_fun-type_DNA-bd_sf"/>
</dbReference>
<dbReference type="PROSITE" id="PS00463">
    <property type="entry name" value="ZN2_CY6_FUNGAL_1"/>
    <property type="match status" value="1"/>
</dbReference>
<sequence length="83" mass="9374">MNQSFARPQYPLGGGLSNYPRTSSNPISSSLSNSNPYRNITHRRVPAACNFCRMRKLRCDGNTPCRQCARRMIQCIYSEAAET</sequence>
<keyword evidence="3" id="KW-0804">Transcription</keyword>
<evidence type="ECO:0000256" key="5">
    <source>
        <dbReference type="SAM" id="MobiDB-lite"/>
    </source>
</evidence>
<dbReference type="Pfam" id="PF00172">
    <property type="entry name" value="Zn_clus"/>
    <property type="match status" value="1"/>
</dbReference>
<evidence type="ECO:0000256" key="4">
    <source>
        <dbReference type="ARBA" id="ARBA00023242"/>
    </source>
</evidence>
<evidence type="ECO:0000313" key="8">
    <source>
        <dbReference type="Proteomes" id="UP000245771"/>
    </source>
</evidence>
<protein>
    <recommendedName>
        <fullName evidence="6">Zn(2)-C6 fungal-type domain-containing protein</fullName>
    </recommendedName>
</protein>
<dbReference type="AlphaFoldDB" id="A0A316VN88"/>
<dbReference type="InParanoid" id="A0A316VN88"/>
<dbReference type="PANTHER" id="PTHR31069:SF32">
    <property type="entry name" value="ARGININE METABOLISM REGULATION PROTEIN II"/>
    <property type="match status" value="1"/>
</dbReference>
<keyword evidence="2" id="KW-0238">DNA-binding</keyword>
<keyword evidence="1" id="KW-0805">Transcription regulation</keyword>
<dbReference type="GO" id="GO:0000981">
    <property type="term" value="F:DNA-binding transcription factor activity, RNA polymerase II-specific"/>
    <property type="evidence" value="ECO:0007669"/>
    <property type="project" value="InterPro"/>
</dbReference>
<keyword evidence="4" id="KW-0539">Nucleus</keyword>
<feature type="non-terminal residue" evidence="7">
    <location>
        <position position="83"/>
    </location>
</feature>
<dbReference type="InterPro" id="IPR001138">
    <property type="entry name" value="Zn2Cys6_DnaBD"/>
</dbReference>
<dbReference type="GeneID" id="37018034"/>
<evidence type="ECO:0000256" key="3">
    <source>
        <dbReference type="ARBA" id="ARBA00023163"/>
    </source>
</evidence>
<dbReference type="OrthoDB" id="39175at2759"/>
<feature type="domain" description="Zn(2)-C6 fungal-type" evidence="6">
    <location>
        <begin position="48"/>
        <end position="77"/>
    </location>
</feature>